<proteinExistence type="inferred from homology"/>
<dbReference type="Proteomes" id="UP000092321">
    <property type="component" value="Unassembled WGS sequence"/>
</dbReference>
<organism evidence="8 9">
    <name type="scientific">Hanseniaspora valbyensis NRRL Y-1626</name>
    <dbReference type="NCBI Taxonomy" id="766949"/>
    <lineage>
        <taxon>Eukaryota</taxon>
        <taxon>Fungi</taxon>
        <taxon>Dikarya</taxon>
        <taxon>Ascomycota</taxon>
        <taxon>Saccharomycotina</taxon>
        <taxon>Saccharomycetes</taxon>
        <taxon>Saccharomycodales</taxon>
        <taxon>Saccharomycodaceae</taxon>
        <taxon>Hanseniaspora</taxon>
    </lineage>
</organism>
<evidence type="ECO:0000256" key="5">
    <source>
        <dbReference type="ARBA" id="ARBA00022927"/>
    </source>
</evidence>
<evidence type="ECO:0000313" key="9">
    <source>
        <dbReference type="Proteomes" id="UP000092321"/>
    </source>
</evidence>
<comment type="subcellular location">
    <subcellularLocation>
        <location evidence="1">Endomembrane system</location>
    </subcellularLocation>
</comment>
<keyword evidence="9" id="KW-1185">Reference proteome</keyword>
<name>A0A1B7TFC3_9ASCO</name>
<keyword evidence="6" id="KW-0472">Membrane</keyword>
<dbReference type="InterPro" id="IPR002553">
    <property type="entry name" value="Clathrin/coatomer_adapt-like_N"/>
</dbReference>
<dbReference type="SUPFAM" id="SSF48371">
    <property type="entry name" value="ARM repeat"/>
    <property type="match status" value="1"/>
</dbReference>
<dbReference type="GO" id="GO:0030123">
    <property type="term" value="C:AP-3 adaptor complex"/>
    <property type="evidence" value="ECO:0007669"/>
    <property type="project" value="InterPro"/>
</dbReference>
<dbReference type="InterPro" id="IPR016024">
    <property type="entry name" value="ARM-type_fold"/>
</dbReference>
<comment type="similarity">
    <text evidence="2">Belongs to the adaptor complexes large subunit family.</text>
</comment>
<accession>A0A1B7TFC3</accession>
<dbReference type="GO" id="GO:0010008">
    <property type="term" value="C:endosome membrane"/>
    <property type="evidence" value="ECO:0007669"/>
    <property type="project" value="TreeGrafter"/>
</dbReference>
<dbReference type="OrthoDB" id="10264595at2759"/>
<protein>
    <submittedName>
        <fullName evidence="8">ARM repeat-containing protein</fullName>
    </submittedName>
</protein>
<evidence type="ECO:0000256" key="1">
    <source>
        <dbReference type="ARBA" id="ARBA00004308"/>
    </source>
</evidence>
<dbReference type="Gene3D" id="1.25.10.10">
    <property type="entry name" value="Leucine-rich Repeat Variant"/>
    <property type="match status" value="1"/>
</dbReference>
<feature type="non-terminal residue" evidence="8">
    <location>
        <position position="652"/>
    </location>
</feature>
<dbReference type="InterPro" id="IPR011989">
    <property type="entry name" value="ARM-like"/>
</dbReference>
<keyword evidence="3" id="KW-0813">Transport</keyword>
<reference evidence="9" key="1">
    <citation type="journal article" date="2016" name="Proc. Natl. Acad. Sci. U.S.A.">
        <title>Comparative genomics of biotechnologically important yeasts.</title>
        <authorList>
            <person name="Riley R."/>
            <person name="Haridas S."/>
            <person name="Wolfe K.H."/>
            <person name="Lopes M.R."/>
            <person name="Hittinger C.T."/>
            <person name="Goeker M."/>
            <person name="Salamov A.A."/>
            <person name="Wisecaver J.H."/>
            <person name="Long T.M."/>
            <person name="Calvey C.H."/>
            <person name="Aerts A.L."/>
            <person name="Barry K.W."/>
            <person name="Choi C."/>
            <person name="Clum A."/>
            <person name="Coughlan A.Y."/>
            <person name="Deshpande S."/>
            <person name="Douglass A.P."/>
            <person name="Hanson S.J."/>
            <person name="Klenk H.-P."/>
            <person name="LaButti K.M."/>
            <person name="Lapidus A."/>
            <person name="Lindquist E.A."/>
            <person name="Lipzen A.M."/>
            <person name="Meier-Kolthoff J.P."/>
            <person name="Ohm R.A."/>
            <person name="Otillar R.P."/>
            <person name="Pangilinan J.L."/>
            <person name="Peng Y."/>
            <person name="Rokas A."/>
            <person name="Rosa C.A."/>
            <person name="Scheuner C."/>
            <person name="Sibirny A.A."/>
            <person name="Slot J.C."/>
            <person name="Stielow J.B."/>
            <person name="Sun H."/>
            <person name="Kurtzman C.P."/>
            <person name="Blackwell M."/>
            <person name="Grigoriev I.V."/>
            <person name="Jeffries T.W."/>
        </authorList>
    </citation>
    <scope>NUCLEOTIDE SEQUENCE [LARGE SCALE GENOMIC DNA]</scope>
    <source>
        <strain evidence="9">NRRL Y-1626</strain>
    </source>
</reference>
<comment type="caution">
    <text evidence="8">The sequence shown here is derived from an EMBL/GenBank/DDBJ whole genome shotgun (WGS) entry which is preliminary data.</text>
</comment>
<evidence type="ECO:0000259" key="7">
    <source>
        <dbReference type="Pfam" id="PF01602"/>
    </source>
</evidence>
<dbReference type="GO" id="GO:0006623">
    <property type="term" value="P:protein targeting to vacuole"/>
    <property type="evidence" value="ECO:0007669"/>
    <property type="project" value="TreeGrafter"/>
</dbReference>
<dbReference type="EMBL" id="LXPE01000009">
    <property type="protein sequence ID" value="OBA27408.1"/>
    <property type="molecule type" value="Genomic_DNA"/>
</dbReference>
<dbReference type="PANTHER" id="PTHR22781">
    <property type="entry name" value="DELTA ADAPTIN-RELATED"/>
    <property type="match status" value="1"/>
</dbReference>
<evidence type="ECO:0000256" key="6">
    <source>
        <dbReference type="ARBA" id="ARBA00023136"/>
    </source>
</evidence>
<keyword evidence="5" id="KW-0653">Protein transport</keyword>
<evidence type="ECO:0000256" key="2">
    <source>
        <dbReference type="ARBA" id="ARBA00006613"/>
    </source>
</evidence>
<dbReference type="PIRSF" id="PIRSF037092">
    <property type="entry name" value="AP3_complex_delta"/>
    <property type="match status" value="1"/>
</dbReference>
<gene>
    <name evidence="8" type="ORF">HANVADRAFT_23547</name>
</gene>
<evidence type="ECO:0000313" key="8">
    <source>
        <dbReference type="EMBL" id="OBA27408.1"/>
    </source>
</evidence>
<evidence type="ECO:0000256" key="3">
    <source>
        <dbReference type="ARBA" id="ARBA00022448"/>
    </source>
</evidence>
<keyword evidence="4" id="KW-0677">Repeat</keyword>
<evidence type="ECO:0000256" key="4">
    <source>
        <dbReference type="ARBA" id="ARBA00022737"/>
    </source>
</evidence>
<dbReference type="InterPro" id="IPR017105">
    <property type="entry name" value="AP3_complex_dsu"/>
</dbReference>
<sequence>MSNSTSRSTPFGNLFQKSLHDLIVSIRACQRDPVALNETLSSVLRECKEEVVSNNMHKKSTAILKLTYLEMYGYDMSWCSFHVLEVMSSGNFQEKRIGYLAAQQAFRNDPEMLTLATNCLKKDLTSHKKLDIGIAMSGVSSIVTTNLARDISEDLFKMTRHGDPYIRKKTTAALGKLFLQYPEALRDGFDDFFQLLQDPNDSVVLVALGVIYEVCRINPAPFMKYMPFFYDMFADFENKVWMTITLLKIFAILARHEPKLKQKLLPVISSLMDHSADSLKYECYNCIVNGNLLYKDDYELANDILTELRIFCISQDPNLRYVSCLLFHKIACINKEFITISNNFETLILNFLGDPDIIIRGKAIDLLEPIVNSSNIESIVGDLLKSFRDDQVSKVTTPEYKLKVVNTVLRLFVVNDYENIDNFTWYLDTLVEFLDELAVLKKNQKLITEDTIEEIGNQLNNVCLKVPDLISYALFKFLELIVQEKTYLSYNQVLKNAYWCIGEFSDEISDCYTMITAILSNHNWLKTLSYDSLETLIPSLFKLFKTYALEIDEIQDPNLFDKLETLGEEILKFFEAISDCKNIEVQERLNEFTELMKVILESIDYARENHDENQDTQLPELISSILPNFFDSWSIKPVHKGQQAKLQNKIDL</sequence>
<feature type="domain" description="Clathrin/coatomer adaptor adaptin-like N-terminal" evidence="7">
    <location>
        <begin position="44"/>
        <end position="597"/>
    </location>
</feature>
<dbReference type="GO" id="GO:0006896">
    <property type="term" value="P:Golgi to vacuole transport"/>
    <property type="evidence" value="ECO:0007669"/>
    <property type="project" value="TreeGrafter"/>
</dbReference>
<dbReference type="Pfam" id="PF01602">
    <property type="entry name" value="Adaptin_N"/>
    <property type="match status" value="1"/>
</dbReference>
<dbReference type="AlphaFoldDB" id="A0A1B7TFC3"/>
<dbReference type="PANTHER" id="PTHR22781:SF12">
    <property type="entry name" value="AP-3 COMPLEX SUBUNIT DELTA-1"/>
    <property type="match status" value="1"/>
</dbReference>